<dbReference type="InterPro" id="IPR030953">
    <property type="entry name" value="Glycosyl_450act"/>
</dbReference>
<feature type="domain" description="Erythromycin biosynthesis protein CIII-like N-terminal" evidence="6">
    <location>
        <begin position="119"/>
        <end position="266"/>
    </location>
</feature>
<dbReference type="Pfam" id="PF06722">
    <property type="entry name" value="EryCIII-like_C"/>
    <property type="match status" value="1"/>
</dbReference>
<keyword evidence="2" id="KW-0328">Glycosyltransferase</keyword>
<dbReference type="InterPro" id="IPR050426">
    <property type="entry name" value="Glycosyltransferase_28"/>
</dbReference>
<gene>
    <name evidence="7" type="ORF">RI060_04595</name>
</gene>
<dbReference type="CDD" id="cd03784">
    <property type="entry name" value="GT1_Gtf-like"/>
    <property type="match status" value="1"/>
</dbReference>
<evidence type="ECO:0000256" key="2">
    <source>
        <dbReference type="ARBA" id="ARBA00022676"/>
    </source>
</evidence>
<dbReference type="Proteomes" id="UP001249394">
    <property type="component" value="Chromosome"/>
</dbReference>
<dbReference type="InterPro" id="IPR010610">
    <property type="entry name" value="EryCIII-like_C"/>
</dbReference>
<keyword evidence="3" id="KW-0808">Transferase</keyword>
<name>A0ABY9U1N0_STRVL</name>
<keyword evidence="8" id="KW-1185">Reference proteome</keyword>
<evidence type="ECO:0000256" key="1">
    <source>
        <dbReference type="ARBA" id="ARBA00006962"/>
    </source>
</evidence>
<comment type="similarity">
    <text evidence="1">Belongs to the glycosyltransferase 28 family.</text>
</comment>
<keyword evidence="4" id="KW-0045">Antibiotic biosynthesis</keyword>
<proteinExistence type="inferred from homology"/>
<dbReference type="SUPFAM" id="SSF53756">
    <property type="entry name" value="UDP-Glycosyltransferase/glycogen phosphorylase"/>
    <property type="match status" value="1"/>
</dbReference>
<dbReference type="InterPro" id="IPR002213">
    <property type="entry name" value="UDP_glucos_trans"/>
</dbReference>
<dbReference type="InterPro" id="IPR048284">
    <property type="entry name" value="EryCIII-like_N"/>
</dbReference>
<dbReference type="NCBIfam" id="TIGR04516">
    <property type="entry name" value="glycosyl_450act"/>
    <property type="match status" value="1"/>
</dbReference>
<evidence type="ECO:0000259" key="5">
    <source>
        <dbReference type="Pfam" id="PF06722"/>
    </source>
</evidence>
<protein>
    <submittedName>
        <fullName evidence="7">Activator-dependent family glycosyltransferase</fullName>
    </submittedName>
</protein>
<dbReference type="PANTHER" id="PTHR48050:SF13">
    <property type="entry name" value="STEROL 3-BETA-GLUCOSYLTRANSFERASE UGT80A2"/>
    <property type="match status" value="1"/>
</dbReference>
<dbReference type="Pfam" id="PF21036">
    <property type="entry name" value="EryCIII-like_N"/>
    <property type="match status" value="2"/>
</dbReference>
<dbReference type="Gene3D" id="3.40.50.2000">
    <property type="entry name" value="Glycogen Phosphorylase B"/>
    <property type="match status" value="2"/>
</dbReference>
<dbReference type="PANTHER" id="PTHR48050">
    <property type="entry name" value="STEROL 3-BETA-GLUCOSYLTRANSFERASE"/>
    <property type="match status" value="1"/>
</dbReference>
<evidence type="ECO:0000313" key="7">
    <source>
        <dbReference type="EMBL" id="WND16682.1"/>
    </source>
</evidence>
<feature type="domain" description="Erythromycin biosynthesis protein CIII-like N-terminal" evidence="6">
    <location>
        <begin position="25"/>
        <end position="61"/>
    </location>
</feature>
<dbReference type="EMBL" id="CP134213">
    <property type="protein sequence ID" value="WND16682.1"/>
    <property type="molecule type" value="Genomic_DNA"/>
</dbReference>
<evidence type="ECO:0000313" key="8">
    <source>
        <dbReference type="Proteomes" id="UP001249394"/>
    </source>
</evidence>
<accession>A0ABY9U1N0</accession>
<sequence>MSRLRVLFVTGSWKAHLYPMVPLAWALQSAGHDVRVAGEPNFVDSITEAGLTAVSVGGDETLQQRTRRILGGDPREAPLPAPPFSTDSLYEIGNGHRDGLPWEEINWLFDNLVLPGMWLLNDELVDDLVTYCRSWQPDLVLCDVMTHAGAVAADAVGAAHARLMFWLDLSLRMRGDFLRALERQPLGQRPDPVRDWYRGWAQKYGRPFTEELVTGQFAINVLPERCRLEPHERTLSMRHVPYNGRSVVPSWLYDPPRVPRVLMTFGISKVSWAVMPGMSAEQMQDTLDSLADLDIELVLTLSDEEREQLHRVPENTRIVNFVPLNVILPSCSAVIHHGGAGSFNGAMMHGIPQLVVEYSVDSPVKRVVLRKTRAGLSLAPDEVTGPRIRECLTRLLEDDVFRGCAGRLQQEALAQPAPSALVPDLERITAELRSRRG</sequence>
<organism evidence="7 8">
    <name type="scientific">Streptomyces violaceus</name>
    <name type="common">Streptomyces venezuelae</name>
    <dbReference type="NCBI Taxonomy" id="1936"/>
    <lineage>
        <taxon>Bacteria</taxon>
        <taxon>Bacillati</taxon>
        <taxon>Actinomycetota</taxon>
        <taxon>Actinomycetes</taxon>
        <taxon>Kitasatosporales</taxon>
        <taxon>Streptomycetaceae</taxon>
        <taxon>Streptomyces</taxon>
    </lineage>
</organism>
<evidence type="ECO:0000256" key="4">
    <source>
        <dbReference type="ARBA" id="ARBA00023194"/>
    </source>
</evidence>
<reference evidence="7 8" key="1">
    <citation type="submission" date="2023-09" db="EMBL/GenBank/DDBJ databases">
        <title>The genome sequence of Streptomyces anthocyanicus.</title>
        <authorList>
            <person name="Mo P."/>
        </authorList>
    </citation>
    <scope>NUCLEOTIDE SEQUENCE [LARGE SCALE GENOMIC DNA]</scope>
    <source>
        <strain evidence="7 8">JCM 4387</strain>
    </source>
</reference>
<evidence type="ECO:0000259" key="6">
    <source>
        <dbReference type="Pfam" id="PF21036"/>
    </source>
</evidence>
<evidence type="ECO:0000256" key="3">
    <source>
        <dbReference type="ARBA" id="ARBA00022679"/>
    </source>
</evidence>
<feature type="domain" description="Erythromycin biosynthesis protein CIII-like C-terminal" evidence="5">
    <location>
        <begin position="286"/>
        <end position="427"/>
    </location>
</feature>